<name>A0A7J6HCU4_CANSA</name>
<reference evidence="2 3" key="1">
    <citation type="journal article" date="2020" name="bioRxiv">
        <title>Sequence and annotation of 42 cannabis genomes reveals extensive copy number variation in cannabinoid synthesis and pathogen resistance genes.</title>
        <authorList>
            <person name="Mckernan K.J."/>
            <person name="Helbert Y."/>
            <person name="Kane L.T."/>
            <person name="Ebling H."/>
            <person name="Zhang L."/>
            <person name="Liu B."/>
            <person name="Eaton Z."/>
            <person name="Mclaughlin S."/>
            <person name="Kingan S."/>
            <person name="Baybayan P."/>
            <person name="Concepcion G."/>
            <person name="Jordan M."/>
            <person name="Riva A."/>
            <person name="Barbazuk W."/>
            <person name="Harkins T."/>
        </authorList>
    </citation>
    <scope>NUCLEOTIDE SEQUENCE [LARGE SCALE GENOMIC DNA]</scope>
    <source>
        <strain evidence="3">cv. Jamaican Lion 4</strain>
        <tissue evidence="2">Leaf</tissue>
    </source>
</reference>
<dbReference type="PANTHER" id="PTHR36017">
    <property type="entry name" value="EMBRYO DEFECTIVE 1381"/>
    <property type="match status" value="1"/>
</dbReference>
<comment type="caution">
    <text evidence="2">The sequence shown here is derived from an EMBL/GenBank/DDBJ whole genome shotgun (WGS) entry which is preliminary data.</text>
</comment>
<dbReference type="PANTHER" id="PTHR36017:SF1">
    <property type="entry name" value="EMBRYO DEFECTIVE 1381"/>
    <property type="match status" value="1"/>
</dbReference>
<protein>
    <submittedName>
        <fullName evidence="2">Uncharacterized protein</fullName>
    </submittedName>
</protein>
<feature type="coiled-coil region" evidence="1">
    <location>
        <begin position="122"/>
        <end position="149"/>
    </location>
</feature>
<proteinExistence type="predicted"/>
<evidence type="ECO:0000313" key="3">
    <source>
        <dbReference type="Proteomes" id="UP000583929"/>
    </source>
</evidence>
<dbReference type="AlphaFoldDB" id="A0A7J6HCU4"/>
<accession>A0A7J6HCU4</accession>
<dbReference type="Proteomes" id="UP000583929">
    <property type="component" value="Unassembled WGS sequence"/>
</dbReference>
<keyword evidence="3" id="KW-1185">Reference proteome</keyword>
<sequence length="176" mass="20052">MVTALTLESQDLSSEIQRLASHSFFLMYVCANQHAIVSTDSTLIDALASSRLLKQQYLDKCVIQLNSIQSLIWKVHGLLGDWNKGPHLTGYVDFAECIKDHHPRHGESFPWTSWSNCLKPNLSECRTKLEDLDEKVKSLSIEEASYYREAVVVLRLAKEVIKVQQDWRANAIAHLN</sequence>
<gene>
    <name evidence="2" type="ORF">G4B88_001900</name>
</gene>
<keyword evidence="1" id="KW-0175">Coiled coil</keyword>
<evidence type="ECO:0000313" key="2">
    <source>
        <dbReference type="EMBL" id="KAF4393166.1"/>
    </source>
</evidence>
<evidence type="ECO:0000256" key="1">
    <source>
        <dbReference type="SAM" id="Coils"/>
    </source>
</evidence>
<organism evidence="2 3">
    <name type="scientific">Cannabis sativa</name>
    <name type="common">Hemp</name>
    <name type="synonym">Marijuana</name>
    <dbReference type="NCBI Taxonomy" id="3483"/>
    <lineage>
        <taxon>Eukaryota</taxon>
        <taxon>Viridiplantae</taxon>
        <taxon>Streptophyta</taxon>
        <taxon>Embryophyta</taxon>
        <taxon>Tracheophyta</taxon>
        <taxon>Spermatophyta</taxon>
        <taxon>Magnoliopsida</taxon>
        <taxon>eudicotyledons</taxon>
        <taxon>Gunneridae</taxon>
        <taxon>Pentapetalae</taxon>
        <taxon>rosids</taxon>
        <taxon>fabids</taxon>
        <taxon>Rosales</taxon>
        <taxon>Cannabaceae</taxon>
        <taxon>Cannabis</taxon>
    </lineage>
</organism>
<dbReference type="EMBL" id="JAATIQ010000049">
    <property type="protein sequence ID" value="KAF4393166.1"/>
    <property type="molecule type" value="Genomic_DNA"/>
</dbReference>